<evidence type="ECO:0000256" key="2">
    <source>
        <dbReference type="ARBA" id="ARBA00009665"/>
    </source>
</evidence>
<keyword evidence="5" id="KW-0592">Phosphate transport</keyword>
<evidence type="ECO:0000259" key="11">
    <source>
        <dbReference type="PROSITE" id="PS51380"/>
    </source>
</evidence>
<proteinExistence type="inferred from homology"/>
<feature type="transmembrane region" description="Helical" evidence="10">
    <location>
        <begin position="420"/>
        <end position="441"/>
    </location>
</feature>
<organism evidence="13 14">
    <name type="scientific">Morella rubra</name>
    <name type="common">Chinese bayberry</name>
    <dbReference type="NCBI Taxonomy" id="262757"/>
    <lineage>
        <taxon>Eukaryota</taxon>
        <taxon>Viridiplantae</taxon>
        <taxon>Streptophyta</taxon>
        <taxon>Embryophyta</taxon>
        <taxon>Tracheophyta</taxon>
        <taxon>Spermatophyta</taxon>
        <taxon>Magnoliopsida</taxon>
        <taxon>eudicotyledons</taxon>
        <taxon>Gunneridae</taxon>
        <taxon>Pentapetalae</taxon>
        <taxon>rosids</taxon>
        <taxon>fabids</taxon>
        <taxon>Fagales</taxon>
        <taxon>Myricaceae</taxon>
        <taxon>Morella</taxon>
    </lineage>
</organism>
<dbReference type="Pfam" id="PF03124">
    <property type="entry name" value="EXS"/>
    <property type="match status" value="1"/>
</dbReference>
<feature type="domain" description="SPX" evidence="12">
    <location>
        <begin position="1"/>
        <end position="333"/>
    </location>
</feature>
<dbReference type="OrthoDB" id="9970435at2759"/>
<comment type="subcellular location">
    <subcellularLocation>
        <location evidence="1">Cell membrane</location>
        <topology evidence="1">Multi-pass membrane protein</topology>
    </subcellularLocation>
</comment>
<feature type="transmembrane region" description="Helical" evidence="10">
    <location>
        <begin position="462"/>
        <end position="479"/>
    </location>
</feature>
<feature type="transmembrane region" description="Helical" evidence="10">
    <location>
        <begin position="384"/>
        <end position="408"/>
    </location>
</feature>
<evidence type="ECO:0000259" key="12">
    <source>
        <dbReference type="PROSITE" id="PS51382"/>
    </source>
</evidence>
<keyword evidence="7 10" id="KW-1133">Transmembrane helix</keyword>
<comment type="caution">
    <text evidence="13">The sequence shown here is derived from an EMBL/GenBank/DDBJ whole genome shotgun (WGS) entry which is preliminary data.</text>
</comment>
<feature type="transmembrane region" description="Helical" evidence="10">
    <location>
        <begin position="582"/>
        <end position="601"/>
    </location>
</feature>
<evidence type="ECO:0000313" key="14">
    <source>
        <dbReference type="Proteomes" id="UP000516437"/>
    </source>
</evidence>
<comment type="similarity">
    <text evidence="2">Belongs to the SYG1 (TC 2.A.94) family.</text>
</comment>
<dbReference type="PROSITE" id="PS51382">
    <property type="entry name" value="SPX"/>
    <property type="match status" value="1"/>
</dbReference>
<keyword evidence="6 10" id="KW-0812">Transmembrane</keyword>
<reference evidence="13 14" key="1">
    <citation type="journal article" date="2019" name="Plant Biotechnol. J.">
        <title>The red bayberry genome and genetic basis of sex determination.</title>
        <authorList>
            <person name="Jia H.M."/>
            <person name="Jia H.J."/>
            <person name="Cai Q.L."/>
            <person name="Wang Y."/>
            <person name="Zhao H.B."/>
            <person name="Yang W.F."/>
            <person name="Wang G.Y."/>
            <person name="Li Y.H."/>
            <person name="Zhan D.L."/>
            <person name="Shen Y.T."/>
            <person name="Niu Q.F."/>
            <person name="Chang L."/>
            <person name="Qiu J."/>
            <person name="Zhao L."/>
            <person name="Xie H.B."/>
            <person name="Fu W.Y."/>
            <person name="Jin J."/>
            <person name="Li X.W."/>
            <person name="Jiao Y."/>
            <person name="Zhou C.C."/>
            <person name="Tu T."/>
            <person name="Chai C.Y."/>
            <person name="Gao J.L."/>
            <person name="Fan L.J."/>
            <person name="van de Weg E."/>
            <person name="Wang J.Y."/>
            <person name="Gao Z.S."/>
        </authorList>
    </citation>
    <scope>NUCLEOTIDE SEQUENCE [LARGE SCALE GENOMIC DNA]</scope>
    <source>
        <tissue evidence="13">Leaves</tissue>
    </source>
</reference>
<keyword evidence="14" id="KW-1185">Reference proteome</keyword>
<evidence type="ECO:0000256" key="8">
    <source>
        <dbReference type="ARBA" id="ARBA00023136"/>
    </source>
</evidence>
<evidence type="ECO:0000256" key="5">
    <source>
        <dbReference type="ARBA" id="ARBA00022592"/>
    </source>
</evidence>
<feature type="transmembrane region" description="Helical" evidence="10">
    <location>
        <begin position="499"/>
        <end position="518"/>
    </location>
</feature>
<protein>
    <submittedName>
        <fullName evidence="13">Uncharacterized protein</fullName>
    </submittedName>
</protein>
<accession>A0A6A1V613</accession>
<dbReference type="PANTHER" id="PTHR10783">
    <property type="entry name" value="XENOTROPIC AND POLYTROPIC RETROVIRUS RECEPTOR 1-RELATED"/>
    <property type="match status" value="1"/>
</dbReference>
<dbReference type="PROSITE" id="PS51380">
    <property type="entry name" value="EXS"/>
    <property type="match status" value="1"/>
</dbReference>
<keyword evidence="4" id="KW-1003">Cell membrane</keyword>
<feature type="transmembrane region" description="Helical" evidence="10">
    <location>
        <begin position="646"/>
        <end position="672"/>
    </location>
</feature>
<dbReference type="EMBL" id="RXIC02000025">
    <property type="protein sequence ID" value="KAB1208254.1"/>
    <property type="molecule type" value="Genomic_DNA"/>
</dbReference>
<name>A0A6A1V613_9ROSI</name>
<dbReference type="PANTHER" id="PTHR10783:SF104">
    <property type="entry name" value="PHOSPHATE TRANSPORTER PHO1 HOMOLOG 10"/>
    <property type="match status" value="1"/>
</dbReference>
<dbReference type="AlphaFoldDB" id="A0A6A1V613"/>
<dbReference type="GO" id="GO:0005886">
    <property type="term" value="C:plasma membrane"/>
    <property type="evidence" value="ECO:0007669"/>
    <property type="project" value="UniProtKB-SubCell"/>
</dbReference>
<evidence type="ECO:0000256" key="7">
    <source>
        <dbReference type="ARBA" id="ARBA00022989"/>
    </source>
</evidence>
<keyword evidence="3" id="KW-0813">Transport</keyword>
<dbReference type="GO" id="GO:0006817">
    <property type="term" value="P:phosphate ion transport"/>
    <property type="evidence" value="ECO:0007669"/>
    <property type="project" value="UniProtKB-KW"/>
</dbReference>
<gene>
    <name evidence="13" type="ORF">CJ030_MR7G027333</name>
</gene>
<dbReference type="Pfam" id="PF03105">
    <property type="entry name" value="SPX"/>
    <property type="match status" value="1"/>
</dbReference>
<dbReference type="CDD" id="cd14476">
    <property type="entry name" value="SPX_PHO1_like"/>
    <property type="match status" value="1"/>
</dbReference>
<dbReference type="GO" id="GO:0000822">
    <property type="term" value="F:inositol hexakisphosphate binding"/>
    <property type="evidence" value="ECO:0007669"/>
    <property type="project" value="TreeGrafter"/>
</dbReference>
<comment type="function">
    <text evidence="9">May transport inorganic phosphate (Pi).</text>
</comment>
<dbReference type="Proteomes" id="UP000516437">
    <property type="component" value="Chromosome 7"/>
</dbReference>
<dbReference type="GO" id="GO:0005802">
    <property type="term" value="C:trans-Golgi network"/>
    <property type="evidence" value="ECO:0007669"/>
    <property type="project" value="TreeGrafter"/>
</dbReference>
<evidence type="ECO:0000256" key="6">
    <source>
        <dbReference type="ARBA" id="ARBA00022692"/>
    </source>
</evidence>
<dbReference type="GO" id="GO:0016036">
    <property type="term" value="P:cellular response to phosphate starvation"/>
    <property type="evidence" value="ECO:0007669"/>
    <property type="project" value="TreeGrafter"/>
</dbReference>
<sequence>MKFGVKFKKEMVPEWTEAYMDYNGLKRILREVIRYKQSMRPIVGNRALQQKQTSDETLSGLLLQSGDLESKGDIENKVSDVDTSQQDGSREIYETKFFRQFEDLGESEIMFFRKLDRELNKVNNFYKAKAEELMHEASLLDKQMDALVALRVKVRNPDLDGSTLKRRTLSHVNLRMAQTCSTSSRNRIQGRGHMGLIPEVDAIDNHQQEESTAGPELTSAITTISRSDCGEDAKNHCREDPLEILEHVKINNTLESLISTIKGVFKDSKEGELSFNKEELRKVEEQLRNVFIEFYHKLHLVKHYSFMNLSAFSKIMKKYEKITSRRGARSYMKIVDDSYLGNSDEVNGLLERVEDTFIKNFSNLNRREGMKSLRPKEKIEKHSVTFFSGFFLGCSIALLMAIVLRIDAHNLMDKEEGTHLFAYIVLHMLIYAADIYFWGLYRVNYPFIFGFKRGTELGYQEVFLLSTGLAVLASAGFLANLHLDMDSSTQGYKTVTELVPLSLVTFVLIITFCPFNIIYRSSRFFFIRCIFHFICAPLYPVTLPDFFLADQLTSQVQAFRSIELYICYYGLGKYSRRQSKCLSHGVYNTFYFIVAVVPFWLRFLQCIRRFWEDKDAMDGYNGLKYLSTIVAVLIRTAFELEKRTTWMVLALVSSAVAVTMNTYWDVVVDWGLLQRRSRNRYLRNKLLISQKSIYFAAMKLSAAAFGASSGIAPFSRYAYVPEFYQIPSKSPVYLNLTAPGHWTLQGLAIIKAPEINQTSAFKLRLNS</sequence>
<feature type="domain" description="EXS" evidence="11">
    <location>
        <begin position="582"/>
        <end position="767"/>
    </location>
</feature>
<dbReference type="InterPro" id="IPR004331">
    <property type="entry name" value="SPX_dom"/>
</dbReference>
<evidence type="ECO:0000256" key="4">
    <source>
        <dbReference type="ARBA" id="ARBA00022475"/>
    </source>
</evidence>
<evidence type="ECO:0000256" key="3">
    <source>
        <dbReference type="ARBA" id="ARBA00022448"/>
    </source>
</evidence>
<dbReference type="InterPro" id="IPR034092">
    <property type="entry name" value="PHO1_SPX"/>
</dbReference>
<dbReference type="InterPro" id="IPR004342">
    <property type="entry name" value="EXS_C"/>
</dbReference>
<evidence type="ECO:0000313" key="13">
    <source>
        <dbReference type="EMBL" id="KAB1208254.1"/>
    </source>
</evidence>
<keyword evidence="8 10" id="KW-0472">Membrane</keyword>
<feature type="transmembrane region" description="Helical" evidence="10">
    <location>
        <begin position="525"/>
        <end position="542"/>
    </location>
</feature>
<evidence type="ECO:0000256" key="9">
    <source>
        <dbReference type="ARBA" id="ARBA00043939"/>
    </source>
</evidence>
<evidence type="ECO:0000256" key="10">
    <source>
        <dbReference type="SAM" id="Phobius"/>
    </source>
</evidence>
<evidence type="ECO:0000256" key="1">
    <source>
        <dbReference type="ARBA" id="ARBA00004651"/>
    </source>
</evidence>